<dbReference type="PANTHER" id="PTHR48050:SF13">
    <property type="entry name" value="STEROL 3-BETA-GLUCOSYLTRANSFERASE UGT80A2"/>
    <property type="match status" value="1"/>
</dbReference>
<evidence type="ECO:0000313" key="4">
    <source>
        <dbReference type="EMBL" id="GAA2801089.1"/>
    </source>
</evidence>
<evidence type="ECO:0000256" key="1">
    <source>
        <dbReference type="ARBA" id="ARBA00009995"/>
    </source>
</evidence>
<keyword evidence="2" id="KW-0808">Transferase</keyword>
<comment type="similarity">
    <text evidence="1">Belongs to the UDP-glycosyltransferase family.</text>
</comment>
<dbReference type="RefSeq" id="WP_344681909.1">
    <property type="nucleotide sequence ID" value="NZ_BAAAUX010000016.1"/>
</dbReference>
<accession>A0ABN3VFV4</accession>
<dbReference type="InterPro" id="IPR010610">
    <property type="entry name" value="EryCIII-like_C"/>
</dbReference>
<feature type="domain" description="Erythromycin biosynthesis protein CIII-like C-terminal" evidence="3">
    <location>
        <begin position="266"/>
        <end position="371"/>
    </location>
</feature>
<gene>
    <name evidence="4" type="ORF">GCM10010470_40200</name>
</gene>
<dbReference type="PANTHER" id="PTHR48050">
    <property type="entry name" value="STEROL 3-BETA-GLUCOSYLTRANSFERASE"/>
    <property type="match status" value="1"/>
</dbReference>
<dbReference type="EMBL" id="BAAAUX010000016">
    <property type="protein sequence ID" value="GAA2801089.1"/>
    <property type="molecule type" value="Genomic_DNA"/>
</dbReference>
<evidence type="ECO:0000256" key="2">
    <source>
        <dbReference type="ARBA" id="ARBA00022679"/>
    </source>
</evidence>
<name>A0ABN3VFV4_9PSEU</name>
<dbReference type="Pfam" id="PF06722">
    <property type="entry name" value="EryCIII-like_C"/>
    <property type="match status" value="1"/>
</dbReference>
<dbReference type="SUPFAM" id="SSF53756">
    <property type="entry name" value="UDP-Glycosyltransferase/glycogen phosphorylase"/>
    <property type="match status" value="1"/>
</dbReference>
<sequence>MHVGFYTPTAPGHVNPELPLVSELVRRGHRVSYAVGRELADLVRAAGADPVPLPSAAPESPGDWAEFDAQALASILEQALDWFRLELPVLRAHFGADRPDLLCFDPINPYGRLVADLFAAPAVAVIPNLAGHPDQPVADIFTSDSFDFADPRLVAAQRAMADFAAANGLGELPDTMNEVPAPLNIVYVPKEFQPGGETFDERYRFVGPSPRREDAGSWRPPETGRPLVFVSLGTAYNARPDFFRMCLEAFADGRWDVALSAGHRVDRAELGPIPSNVDVRPHFPQLAVLERADAFVSHCGMGSTMESLAAGVPLVAAPQVPEQRANARRVEELGLGRVLTDPAPEEIRAAVDHVATDPGIRRNLDAMRRAVTSGGGAVAAADALEEHARRSALA</sequence>
<proteinExistence type="inferred from homology"/>
<keyword evidence="5" id="KW-1185">Reference proteome</keyword>
<dbReference type="Gene3D" id="3.40.50.2000">
    <property type="entry name" value="Glycogen Phosphorylase B"/>
    <property type="match status" value="2"/>
</dbReference>
<dbReference type="InterPro" id="IPR002213">
    <property type="entry name" value="UDP_glucos_trans"/>
</dbReference>
<dbReference type="InterPro" id="IPR006326">
    <property type="entry name" value="UDPGT_MGT-like"/>
</dbReference>
<dbReference type="NCBIfam" id="TIGR01426">
    <property type="entry name" value="MGT"/>
    <property type="match status" value="1"/>
</dbReference>
<evidence type="ECO:0000259" key="3">
    <source>
        <dbReference type="Pfam" id="PF06722"/>
    </source>
</evidence>
<organism evidence="4 5">
    <name type="scientific">Saccharopolyspora taberi</name>
    <dbReference type="NCBI Taxonomy" id="60895"/>
    <lineage>
        <taxon>Bacteria</taxon>
        <taxon>Bacillati</taxon>
        <taxon>Actinomycetota</taxon>
        <taxon>Actinomycetes</taxon>
        <taxon>Pseudonocardiales</taxon>
        <taxon>Pseudonocardiaceae</taxon>
        <taxon>Saccharopolyspora</taxon>
    </lineage>
</organism>
<protein>
    <submittedName>
        <fullName evidence="4">Glycosyltransferase</fullName>
    </submittedName>
</protein>
<evidence type="ECO:0000313" key="5">
    <source>
        <dbReference type="Proteomes" id="UP001500979"/>
    </source>
</evidence>
<reference evidence="4 5" key="1">
    <citation type="journal article" date="2019" name="Int. J. Syst. Evol. Microbiol.">
        <title>The Global Catalogue of Microorganisms (GCM) 10K type strain sequencing project: providing services to taxonomists for standard genome sequencing and annotation.</title>
        <authorList>
            <consortium name="The Broad Institute Genomics Platform"/>
            <consortium name="The Broad Institute Genome Sequencing Center for Infectious Disease"/>
            <person name="Wu L."/>
            <person name="Ma J."/>
        </authorList>
    </citation>
    <scope>NUCLEOTIDE SEQUENCE [LARGE SCALE GENOMIC DNA]</scope>
    <source>
        <strain evidence="4 5">JCM 9383</strain>
    </source>
</reference>
<dbReference type="InterPro" id="IPR050426">
    <property type="entry name" value="Glycosyltransferase_28"/>
</dbReference>
<comment type="caution">
    <text evidence="4">The sequence shown here is derived from an EMBL/GenBank/DDBJ whole genome shotgun (WGS) entry which is preliminary data.</text>
</comment>
<dbReference type="Proteomes" id="UP001500979">
    <property type="component" value="Unassembled WGS sequence"/>
</dbReference>
<dbReference type="CDD" id="cd03784">
    <property type="entry name" value="GT1_Gtf-like"/>
    <property type="match status" value="1"/>
</dbReference>